<comment type="caution">
    <text evidence="2">The sequence shown here is derived from an EMBL/GenBank/DDBJ whole genome shotgun (WGS) entry which is preliminary data.</text>
</comment>
<dbReference type="PROSITE" id="PS51186">
    <property type="entry name" value="GNAT"/>
    <property type="match status" value="2"/>
</dbReference>
<dbReference type="GO" id="GO:0008999">
    <property type="term" value="F:protein-N-terminal-alanine acetyltransferase activity"/>
    <property type="evidence" value="ECO:0007669"/>
    <property type="project" value="TreeGrafter"/>
</dbReference>
<dbReference type="EMBL" id="VFOW01000001">
    <property type="protein sequence ID" value="TQL75752.1"/>
    <property type="molecule type" value="Genomic_DNA"/>
</dbReference>
<gene>
    <name evidence="2" type="ORF">FB566_1265</name>
</gene>
<dbReference type="PANTHER" id="PTHR43441">
    <property type="entry name" value="RIBOSOMAL-PROTEIN-SERINE ACETYLTRANSFERASE"/>
    <property type="match status" value="1"/>
</dbReference>
<feature type="domain" description="N-acetyltransferase" evidence="1">
    <location>
        <begin position="219"/>
        <end position="377"/>
    </location>
</feature>
<dbReference type="RefSeq" id="WP_170183174.1">
    <property type="nucleotide sequence ID" value="NZ_JBHTGS010000001.1"/>
</dbReference>
<dbReference type="InParanoid" id="A0A543AT42"/>
<evidence type="ECO:0000313" key="2">
    <source>
        <dbReference type="EMBL" id="TQL75752.1"/>
    </source>
</evidence>
<evidence type="ECO:0000259" key="1">
    <source>
        <dbReference type="PROSITE" id="PS51186"/>
    </source>
</evidence>
<dbReference type="SUPFAM" id="SSF55729">
    <property type="entry name" value="Acyl-CoA N-acyltransferases (Nat)"/>
    <property type="match status" value="2"/>
</dbReference>
<evidence type="ECO:0000313" key="3">
    <source>
        <dbReference type="Proteomes" id="UP000317043"/>
    </source>
</evidence>
<organism evidence="2 3">
    <name type="scientific">Stackebrandtia endophytica</name>
    <dbReference type="NCBI Taxonomy" id="1496996"/>
    <lineage>
        <taxon>Bacteria</taxon>
        <taxon>Bacillati</taxon>
        <taxon>Actinomycetota</taxon>
        <taxon>Actinomycetes</taxon>
        <taxon>Glycomycetales</taxon>
        <taxon>Glycomycetaceae</taxon>
        <taxon>Stackebrandtia</taxon>
    </lineage>
</organism>
<name>A0A543AT42_9ACTN</name>
<dbReference type="GO" id="GO:0005737">
    <property type="term" value="C:cytoplasm"/>
    <property type="evidence" value="ECO:0007669"/>
    <property type="project" value="TreeGrafter"/>
</dbReference>
<reference evidence="2 3" key="1">
    <citation type="submission" date="2019-06" db="EMBL/GenBank/DDBJ databases">
        <title>Sequencing the genomes of 1000 actinobacteria strains.</title>
        <authorList>
            <person name="Klenk H.-P."/>
        </authorList>
    </citation>
    <scope>NUCLEOTIDE SEQUENCE [LARGE SCALE GENOMIC DNA]</scope>
    <source>
        <strain evidence="2 3">DSM 45928</strain>
    </source>
</reference>
<dbReference type="InterPro" id="IPR000182">
    <property type="entry name" value="GNAT_dom"/>
</dbReference>
<dbReference type="PANTHER" id="PTHR43441:SF10">
    <property type="entry name" value="ACETYLTRANSFERASE"/>
    <property type="match status" value="1"/>
</dbReference>
<keyword evidence="2" id="KW-0808">Transferase</keyword>
<protein>
    <submittedName>
        <fullName evidence="2">RimJ/RimL family protein N-acetyltransferase</fullName>
    </submittedName>
</protein>
<dbReference type="AlphaFoldDB" id="A0A543AT42"/>
<proteinExistence type="predicted"/>
<dbReference type="GO" id="GO:1990189">
    <property type="term" value="F:protein N-terminal-serine acetyltransferase activity"/>
    <property type="evidence" value="ECO:0007669"/>
    <property type="project" value="TreeGrafter"/>
</dbReference>
<dbReference type="Proteomes" id="UP000317043">
    <property type="component" value="Unassembled WGS sequence"/>
</dbReference>
<feature type="domain" description="N-acetyltransferase" evidence="1">
    <location>
        <begin position="22"/>
        <end position="182"/>
    </location>
</feature>
<dbReference type="InterPro" id="IPR016181">
    <property type="entry name" value="Acyl_CoA_acyltransferase"/>
</dbReference>
<keyword evidence="3" id="KW-1185">Reference proteome</keyword>
<dbReference type="Gene3D" id="3.40.630.30">
    <property type="match status" value="2"/>
</dbReference>
<dbReference type="InterPro" id="IPR051908">
    <property type="entry name" value="Ribosomal_N-acetyltransferase"/>
</dbReference>
<accession>A0A543AT42</accession>
<dbReference type="Pfam" id="PF13302">
    <property type="entry name" value="Acetyltransf_3"/>
    <property type="match status" value="2"/>
</dbReference>
<sequence>MEPVQLTIDGVQGATDEASRPLVLRMPHEGDLPRIAEMFTDPAVIANTMVPVPWPQADRDAYVERYRESWRQGWPRWMIADAETDDVLGMVGLRAEGFGAEIIYQTAPWARRRQVALRACHTALRFTFDELDVSRVAWGAVTGNHLSRLIALRLGFTMEGISRHGIVQRGTPTDIWAAAMLPGELRDPADPPADYPLMRRRAGVFTGEQPRLSTEHSAVTLRALTEADIEPLTETGQDPVILEWTTLPRPYRLTHSEGFVRDIAPKAWREGDGAVYAIADGDDKYCGTIEIRLHTTDPYEGDIGCMTAPWARGRGYMTAATRSLIRYGFDALGLERIVWHAHAGNAASIRVAEKAGFVAEGVLRNGVRHFGEHRDLWQGSILRTDLENP</sequence>